<protein>
    <submittedName>
        <fullName evidence="1">DUF3107 domain-containing protein</fullName>
    </submittedName>
</protein>
<proteinExistence type="predicted"/>
<reference evidence="1 2" key="1">
    <citation type="submission" date="2019-08" db="EMBL/GenBank/DDBJ databases">
        <title>Genone of Arthrobacter echini P9.</title>
        <authorList>
            <person name="Bowman J.P."/>
        </authorList>
    </citation>
    <scope>NUCLEOTIDE SEQUENCE [LARGE SCALE GENOMIC DNA]</scope>
    <source>
        <strain evidence="1 2">P9</strain>
    </source>
</reference>
<comment type="caution">
    <text evidence="1">The sequence shown here is derived from an EMBL/GenBank/DDBJ whole genome shotgun (WGS) entry which is preliminary data.</text>
</comment>
<dbReference type="InterPro" id="IPR021456">
    <property type="entry name" value="DUF3107"/>
</dbReference>
<evidence type="ECO:0000313" key="2">
    <source>
        <dbReference type="Proteomes" id="UP000323410"/>
    </source>
</evidence>
<dbReference type="Pfam" id="PF11305">
    <property type="entry name" value="DUF3107"/>
    <property type="match status" value="1"/>
</dbReference>
<dbReference type="EMBL" id="VSLD01000007">
    <property type="protein sequence ID" value="TYC97501.1"/>
    <property type="molecule type" value="Genomic_DNA"/>
</dbReference>
<dbReference type="OrthoDB" id="3268468at2"/>
<dbReference type="AlphaFoldDB" id="A0A5D0XNV1"/>
<gene>
    <name evidence="1" type="ORF">FQ377_12715</name>
</gene>
<keyword evidence="2" id="KW-1185">Reference proteome</keyword>
<organism evidence="1 2">
    <name type="scientific">Arthrobacter echini</name>
    <dbReference type="NCBI Taxonomy" id="1529066"/>
    <lineage>
        <taxon>Bacteria</taxon>
        <taxon>Bacillati</taxon>
        <taxon>Actinomycetota</taxon>
        <taxon>Actinomycetes</taxon>
        <taxon>Micrococcales</taxon>
        <taxon>Micrococcaceae</taxon>
        <taxon>Arthrobacter</taxon>
    </lineage>
</organism>
<name>A0A5D0XNV1_9MICC</name>
<dbReference type="Proteomes" id="UP000323410">
    <property type="component" value="Unassembled WGS sequence"/>
</dbReference>
<sequence length="74" mass="7902">MEIKIGIQNINREIVIDSTESADAIAELVGKAMGEGTDLRLKDSKGRQVIVPTSALGYVEIGAEETRRVGFGAL</sequence>
<accession>A0A5D0XNV1</accession>
<dbReference type="RefSeq" id="WP_148601639.1">
    <property type="nucleotide sequence ID" value="NZ_VSLD01000007.1"/>
</dbReference>
<evidence type="ECO:0000313" key="1">
    <source>
        <dbReference type="EMBL" id="TYC97501.1"/>
    </source>
</evidence>